<organism evidence="2 3">
    <name type="scientific">Ananas comosus</name>
    <name type="common">Pineapple</name>
    <name type="synonym">Ananas ananas</name>
    <dbReference type="NCBI Taxonomy" id="4615"/>
    <lineage>
        <taxon>Eukaryota</taxon>
        <taxon>Viridiplantae</taxon>
        <taxon>Streptophyta</taxon>
        <taxon>Embryophyta</taxon>
        <taxon>Tracheophyta</taxon>
        <taxon>Spermatophyta</taxon>
        <taxon>Magnoliopsida</taxon>
        <taxon>Liliopsida</taxon>
        <taxon>Poales</taxon>
        <taxon>Bromeliaceae</taxon>
        <taxon>Bromelioideae</taxon>
        <taxon>Ananas</taxon>
    </lineage>
</organism>
<dbReference type="Proteomes" id="UP000515123">
    <property type="component" value="Linkage group 19"/>
</dbReference>
<evidence type="ECO:0000256" key="1">
    <source>
        <dbReference type="SAM" id="Phobius"/>
    </source>
</evidence>
<sequence length="536" mass="61714">MFLNRNHPFDELRWVIQIRRIIDDDEVEVGEDQPISIFEVPKPLLGNKPDAYVPQLVAIGPYHHCREELRDMERYKISAARRIQAQLPSTSFRQIVTIFGKLELRIRAHYHRYLNLNGETLAWMMAIDASFLLEFLQIYTTTEHGKTMHRIPSRMIHLVDTARRTSAHNMILCDIVMQENQIPLFLLQKIMEIQCPQPEPAVEFLSSMLVGFSREISPFKKIAHPSCVDTSQYAHLLEFLYCNIVPKHEEPYETTPKDDHDENEVQRFIRSIKRLTIAVTSYVFDRIRALLSVIIKFVVKIPLRVLANVPPLSIIKIPIEETLFCQMDQTPKISNVSVTPLLEEIAIPSVAELAYAGIKLSPTKGDLSTIEFNVDKATLHLPVISLDVNTDIVLRNLVSYEASIGSRPLFFARYIELMNGIIDTEEDVKLLREKGIIMNHLKSDKAVAELWNGMTRSIRLTRVARLDKLVEDVNEYYHSRWKVKMRNFMRRNVKCGSTWDCAALLVVVLFLFGVGLQAFCLAHGCIRVSPERKVRA</sequence>
<dbReference type="PANTHER" id="PTHR31549">
    <property type="entry name" value="PROTEIN, PUTATIVE (DUF247)-RELATED-RELATED"/>
    <property type="match status" value="1"/>
</dbReference>
<accession>A0A6P5GNG8</accession>
<evidence type="ECO:0000313" key="2">
    <source>
        <dbReference type="Proteomes" id="UP000515123"/>
    </source>
</evidence>
<dbReference type="Pfam" id="PF03140">
    <property type="entry name" value="DUF247"/>
    <property type="match status" value="1"/>
</dbReference>
<dbReference type="AlphaFoldDB" id="A0A6P5GNG8"/>
<dbReference type="RefSeq" id="XP_020109327.1">
    <property type="nucleotide sequence ID" value="XM_020253738.1"/>
</dbReference>
<feature type="transmembrane region" description="Helical" evidence="1">
    <location>
        <begin position="502"/>
        <end position="526"/>
    </location>
</feature>
<dbReference type="Gramene" id="Aco008404.1.mrna1">
    <property type="protein sequence ID" value="Aco008404.1.mrna1"/>
    <property type="gene ID" value="Aco008404.1.path1"/>
</dbReference>
<dbReference type="GeneID" id="109724812"/>
<keyword evidence="2" id="KW-1185">Reference proteome</keyword>
<name>A0A6P5GNG8_ANACO</name>
<keyword evidence="1" id="KW-0812">Transmembrane</keyword>
<dbReference type="OrthoDB" id="2356035at2759"/>
<proteinExistence type="predicted"/>
<dbReference type="PANTHER" id="PTHR31549:SF23">
    <property type="entry name" value="OS03G0591600 PROTEIN"/>
    <property type="match status" value="1"/>
</dbReference>
<keyword evidence="1" id="KW-1133">Transmembrane helix</keyword>
<dbReference type="InterPro" id="IPR004158">
    <property type="entry name" value="DUF247_pln"/>
</dbReference>
<keyword evidence="1" id="KW-0472">Membrane</keyword>
<reference evidence="2" key="1">
    <citation type="journal article" date="2015" name="Nat. Genet.">
        <title>The pineapple genome and the evolution of CAM photosynthesis.</title>
        <authorList>
            <person name="Ming R."/>
            <person name="VanBuren R."/>
            <person name="Wai C.M."/>
            <person name="Tang H."/>
            <person name="Schatz M.C."/>
            <person name="Bowers J.E."/>
            <person name="Lyons E."/>
            <person name="Wang M.L."/>
            <person name="Chen J."/>
            <person name="Biggers E."/>
            <person name="Zhang J."/>
            <person name="Huang L."/>
            <person name="Zhang L."/>
            <person name="Miao W."/>
            <person name="Zhang J."/>
            <person name="Ye Z."/>
            <person name="Miao C."/>
            <person name="Lin Z."/>
            <person name="Wang H."/>
            <person name="Zhou H."/>
            <person name="Yim W.C."/>
            <person name="Priest H.D."/>
            <person name="Zheng C."/>
            <person name="Woodhouse M."/>
            <person name="Edger P.P."/>
            <person name="Guyot R."/>
            <person name="Guo H.B."/>
            <person name="Guo H."/>
            <person name="Zheng G."/>
            <person name="Singh R."/>
            <person name="Sharma A."/>
            <person name="Min X."/>
            <person name="Zheng Y."/>
            <person name="Lee H."/>
            <person name="Gurtowski J."/>
            <person name="Sedlazeck F.J."/>
            <person name="Harkess A."/>
            <person name="McKain M.R."/>
            <person name="Liao Z."/>
            <person name="Fang J."/>
            <person name="Liu J."/>
            <person name="Zhang X."/>
            <person name="Zhang Q."/>
            <person name="Hu W."/>
            <person name="Qin Y."/>
            <person name="Wang K."/>
            <person name="Chen L.Y."/>
            <person name="Shirley N."/>
            <person name="Lin Y.R."/>
            <person name="Liu L.Y."/>
            <person name="Hernandez A.G."/>
            <person name="Wright C.L."/>
            <person name="Bulone V."/>
            <person name="Tuskan G.A."/>
            <person name="Heath K."/>
            <person name="Zee F."/>
            <person name="Moore P.H."/>
            <person name="Sunkar R."/>
            <person name="Leebens-Mack J.H."/>
            <person name="Mockler T."/>
            <person name="Bennetzen J.L."/>
            <person name="Freeling M."/>
            <person name="Sankoff D."/>
            <person name="Paterson A.H."/>
            <person name="Zhu X."/>
            <person name="Yang X."/>
            <person name="Smith J.A."/>
            <person name="Cushman J.C."/>
            <person name="Paull R.E."/>
            <person name="Yu Q."/>
        </authorList>
    </citation>
    <scope>NUCLEOTIDE SEQUENCE [LARGE SCALE GENOMIC DNA]</scope>
    <source>
        <strain evidence="2">cv. F153</strain>
    </source>
</reference>
<protein>
    <submittedName>
        <fullName evidence="3">UPF0481 protein At3g02645</fullName>
    </submittedName>
</protein>
<reference evidence="3" key="2">
    <citation type="submission" date="2025-08" db="UniProtKB">
        <authorList>
            <consortium name="RefSeq"/>
        </authorList>
    </citation>
    <scope>IDENTIFICATION</scope>
    <source>
        <tissue evidence="3">Leaf</tissue>
    </source>
</reference>
<gene>
    <name evidence="3" type="primary">LOC109724812</name>
</gene>
<evidence type="ECO:0000313" key="3">
    <source>
        <dbReference type="RefSeq" id="XP_020109327.1"/>
    </source>
</evidence>